<evidence type="ECO:0000256" key="1">
    <source>
        <dbReference type="ARBA" id="ARBA00022741"/>
    </source>
</evidence>
<dbReference type="GO" id="GO:0005524">
    <property type="term" value="F:ATP binding"/>
    <property type="evidence" value="ECO:0007669"/>
    <property type="project" value="UniProtKB-KW"/>
</dbReference>
<dbReference type="SUPFAM" id="SSF52540">
    <property type="entry name" value="P-loop containing nucleoside triphosphate hydrolases"/>
    <property type="match status" value="2"/>
</dbReference>
<dbReference type="PROSITE" id="PS50893">
    <property type="entry name" value="ABC_TRANSPORTER_2"/>
    <property type="match status" value="2"/>
</dbReference>
<dbReference type="InterPro" id="IPR051309">
    <property type="entry name" value="ABCF_ATPase"/>
</dbReference>
<evidence type="ECO:0000313" key="6">
    <source>
        <dbReference type="Proteomes" id="UP000680206"/>
    </source>
</evidence>
<gene>
    <name evidence="5" type="ORF">J4709_35430</name>
</gene>
<feature type="domain" description="ABC transporter" evidence="4">
    <location>
        <begin position="337"/>
        <end position="546"/>
    </location>
</feature>
<organism evidence="5 6">
    <name type="scientific">Actinomadura violacea</name>
    <dbReference type="NCBI Taxonomy" id="2819934"/>
    <lineage>
        <taxon>Bacteria</taxon>
        <taxon>Bacillati</taxon>
        <taxon>Actinomycetota</taxon>
        <taxon>Actinomycetes</taxon>
        <taxon>Streptosporangiales</taxon>
        <taxon>Thermomonosporaceae</taxon>
        <taxon>Actinomadura</taxon>
    </lineage>
</organism>
<dbReference type="CDD" id="cd03221">
    <property type="entry name" value="ABCF_EF-3"/>
    <property type="match status" value="2"/>
</dbReference>
<reference evidence="5 6" key="1">
    <citation type="submission" date="2021-03" db="EMBL/GenBank/DDBJ databases">
        <title>Actinomadura violae sp. nov., isolated from lichen in Thailand.</title>
        <authorList>
            <person name="Kanchanasin P."/>
            <person name="Saeng-In P."/>
            <person name="Phongsopitanun W."/>
            <person name="Yuki M."/>
            <person name="Kudo T."/>
            <person name="Ohkuma M."/>
            <person name="Tanasupawat S."/>
        </authorList>
    </citation>
    <scope>NUCLEOTIDE SEQUENCE [LARGE SCALE GENOMIC DNA]</scope>
    <source>
        <strain evidence="5 6">LCR2-06</strain>
    </source>
</reference>
<dbReference type="NCBIfam" id="NF000355">
    <property type="entry name" value="ribo_prot_ABC_F"/>
    <property type="match status" value="1"/>
</dbReference>
<proteinExistence type="predicted"/>
<dbReference type="Proteomes" id="UP000680206">
    <property type="component" value="Unassembled WGS sequence"/>
</dbReference>
<keyword evidence="1" id="KW-0547">Nucleotide-binding</keyword>
<evidence type="ECO:0000313" key="5">
    <source>
        <dbReference type="EMBL" id="MBO2462874.1"/>
    </source>
</evidence>
<dbReference type="Pfam" id="PF00005">
    <property type="entry name" value="ABC_tran"/>
    <property type="match status" value="2"/>
</dbReference>
<dbReference type="PANTHER" id="PTHR42855:SF2">
    <property type="entry name" value="DRUG RESISTANCE ABC TRANSPORTER,ATP-BINDING PROTEIN"/>
    <property type="match status" value="1"/>
</dbReference>
<keyword evidence="6" id="KW-1185">Reference proteome</keyword>
<name>A0ABS3S1J6_9ACTN</name>
<evidence type="ECO:0000259" key="4">
    <source>
        <dbReference type="PROSITE" id="PS50893"/>
    </source>
</evidence>
<dbReference type="RefSeq" id="WP_208247550.1">
    <property type="nucleotide sequence ID" value="NZ_JAGEPF010000024.1"/>
</dbReference>
<dbReference type="PANTHER" id="PTHR42855">
    <property type="entry name" value="ABC TRANSPORTER ATP-BINDING SUBUNIT"/>
    <property type="match status" value="1"/>
</dbReference>
<keyword evidence="2 5" id="KW-0067">ATP-binding</keyword>
<dbReference type="InterPro" id="IPR003439">
    <property type="entry name" value="ABC_transporter-like_ATP-bd"/>
</dbReference>
<protein>
    <submittedName>
        <fullName evidence="5">ABC-F family ATP-binding cassette domain-containing protein</fullName>
    </submittedName>
</protein>
<feature type="domain" description="ABC transporter" evidence="4">
    <location>
        <begin position="8"/>
        <end position="276"/>
    </location>
</feature>
<sequence length="547" mass="59367">MRTAQSRLVLSGVTRRYDDHVVLDRVSLSIRPGDKVGVIGENGSGKSTLLRLIAGVEAPDNGTVDVTAPGGIGHLPQTLDLPPSATVQDAIDLALADLRDLRDRMARAEAGLGTATPAELAEYGDLVERFEARGGYEADARVEIARSALGVSGFARDRTLGTLSGGERSRLMLAATLAASPELLLLDEPTNDLDDDAAQWLEERLRTHRGTVVAVTHDRAFLDRVTATVLEVDHDRRTVRRYGNGYTGYLAAKAAARERHRHEYETWREEVRRHEALADGNIERLSAIPRKGPWAFSGAGAFRARSRSHGAMSRIRSARQRLRELRDDPVAPPPEPLRFAARPSTAGAPPDGPAVELEEVRIPGRLEIGSLRVRPGERVLITGPNGAGKTTLMRVLAGELDPAEGRVRRPANVGHLRQDGGPSHRDGRTLLRAFGEGRAGEPEEHAAELLAMGLFTAPDLGKSVRALSAGQRRRLELARLVSGRADLVLLDEPTNHLSPLLVDELEEALDGYAGALVIVTHDRRMRASFTGRRLELRDGRVTGEQAA</sequence>
<evidence type="ECO:0000256" key="3">
    <source>
        <dbReference type="SAM" id="MobiDB-lite"/>
    </source>
</evidence>
<evidence type="ECO:0000256" key="2">
    <source>
        <dbReference type="ARBA" id="ARBA00022840"/>
    </source>
</evidence>
<dbReference type="InterPro" id="IPR003593">
    <property type="entry name" value="AAA+_ATPase"/>
</dbReference>
<dbReference type="PROSITE" id="PS00211">
    <property type="entry name" value="ABC_TRANSPORTER_1"/>
    <property type="match status" value="2"/>
</dbReference>
<dbReference type="SMART" id="SM00382">
    <property type="entry name" value="AAA"/>
    <property type="match status" value="2"/>
</dbReference>
<comment type="caution">
    <text evidence="5">The sequence shown here is derived from an EMBL/GenBank/DDBJ whole genome shotgun (WGS) entry which is preliminary data.</text>
</comment>
<dbReference type="InterPro" id="IPR027417">
    <property type="entry name" value="P-loop_NTPase"/>
</dbReference>
<feature type="region of interest" description="Disordered" evidence="3">
    <location>
        <begin position="327"/>
        <end position="354"/>
    </location>
</feature>
<dbReference type="EMBL" id="JAGEPF010000024">
    <property type="protein sequence ID" value="MBO2462874.1"/>
    <property type="molecule type" value="Genomic_DNA"/>
</dbReference>
<dbReference type="Gene3D" id="3.40.50.300">
    <property type="entry name" value="P-loop containing nucleotide triphosphate hydrolases"/>
    <property type="match status" value="2"/>
</dbReference>
<dbReference type="InterPro" id="IPR017871">
    <property type="entry name" value="ABC_transporter-like_CS"/>
</dbReference>
<accession>A0ABS3S1J6</accession>